<proteinExistence type="predicted"/>
<organism evidence="1">
    <name type="scientific">marine sediment metagenome</name>
    <dbReference type="NCBI Taxonomy" id="412755"/>
    <lineage>
        <taxon>unclassified sequences</taxon>
        <taxon>metagenomes</taxon>
        <taxon>ecological metagenomes</taxon>
    </lineage>
</organism>
<protein>
    <submittedName>
        <fullName evidence="1">Uncharacterized protein</fullName>
    </submittedName>
</protein>
<name>X0VH66_9ZZZZ</name>
<gene>
    <name evidence="1" type="ORF">S01H1_41413</name>
</gene>
<dbReference type="AlphaFoldDB" id="X0VH66"/>
<reference evidence="1" key="1">
    <citation type="journal article" date="2014" name="Front. Microbiol.">
        <title>High frequency of phylogenetically diverse reductive dehalogenase-homologous genes in deep subseafloor sedimentary metagenomes.</title>
        <authorList>
            <person name="Kawai M."/>
            <person name="Futagami T."/>
            <person name="Toyoda A."/>
            <person name="Takaki Y."/>
            <person name="Nishi S."/>
            <person name="Hori S."/>
            <person name="Arai W."/>
            <person name="Tsubouchi T."/>
            <person name="Morono Y."/>
            <person name="Uchiyama I."/>
            <person name="Ito T."/>
            <person name="Fujiyama A."/>
            <person name="Inagaki F."/>
            <person name="Takami H."/>
        </authorList>
    </citation>
    <scope>NUCLEOTIDE SEQUENCE</scope>
    <source>
        <strain evidence="1">Expedition CK06-06</strain>
    </source>
</reference>
<dbReference type="EMBL" id="BARS01026266">
    <property type="protein sequence ID" value="GAF99885.1"/>
    <property type="molecule type" value="Genomic_DNA"/>
</dbReference>
<sequence>MRHGAESHLKAVCTWAGLVILVLAVAPAAAETRVCVTSAVPEPFVMPDGLEYAPGNLRLCHGPEYSPSRMMHVGYVGRTPVGMLFSRRGLSEAPPDSKPFMVFSRDRHGRLRLSGFSVPGRDGMETFLLELPTINRAQSSKRVTRGA</sequence>
<evidence type="ECO:0000313" key="1">
    <source>
        <dbReference type="EMBL" id="GAF99885.1"/>
    </source>
</evidence>
<comment type="caution">
    <text evidence="1">The sequence shown here is derived from an EMBL/GenBank/DDBJ whole genome shotgun (WGS) entry which is preliminary data.</text>
</comment>
<accession>X0VH66</accession>